<dbReference type="SMART" id="SM00382">
    <property type="entry name" value="AAA"/>
    <property type="match status" value="2"/>
</dbReference>
<dbReference type="Pfam" id="PF00004">
    <property type="entry name" value="AAA"/>
    <property type="match status" value="2"/>
</dbReference>
<dbReference type="PANTHER" id="PTHR23077:SF9">
    <property type="entry name" value="PEROXISOMAL ATPASE PEX6"/>
    <property type="match status" value="1"/>
</dbReference>
<proteinExistence type="inferred from homology"/>
<dbReference type="InterPro" id="IPR047533">
    <property type="entry name" value="RecA-like_PEX6_r2"/>
</dbReference>
<comment type="subcellular location">
    <subcellularLocation>
        <location evidence="1">Membrane</location>
    </subcellularLocation>
</comment>
<evidence type="ECO:0000256" key="9">
    <source>
        <dbReference type="ARBA" id="ARBA00034920"/>
    </source>
</evidence>
<dbReference type="GO" id="GO:0016558">
    <property type="term" value="P:protein import into peroxisome matrix"/>
    <property type="evidence" value="ECO:0007669"/>
    <property type="project" value="TreeGrafter"/>
</dbReference>
<organism evidence="12 13">
    <name type="scientific">Halocaridina rubra</name>
    <name type="common">Hawaiian red shrimp</name>
    <dbReference type="NCBI Taxonomy" id="373956"/>
    <lineage>
        <taxon>Eukaryota</taxon>
        <taxon>Metazoa</taxon>
        <taxon>Ecdysozoa</taxon>
        <taxon>Arthropoda</taxon>
        <taxon>Crustacea</taxon>
        <taxon>Multicrustacea</taxon>
        <taxon>Malacostraca</taxon>
        <taxon>Eumalacostraca</taxon>
        <taxon>Eucarida</taxon>
        <taxon>Decapoda</taxon>
        <taxon>Pleocyemata</taxon>
        <taxon>Caridea</taxon>
        <taxon>Atyoidea</taxon>
        <taxon>Atyidae</taxon>
        <taxon>Halocaridina</taxon>
    </lineage>
</organism>
<evidence type="ECO:0000313" key="13">
    <source>
        <dbReference type="Proteomes" id="UP001381693"/>
    </source>
</evidence>
<evidence type="ECO:0000256" key="8">
    <source>
        <dbReference type="ARBA" id="ARBA00034811"/>
    </source>
</evidence>
<feature type="domain" description="AAA+ ATPase" evidence="11">
    <location>
        <begin position="644"/>
        <end position="782"/>
    </location>
</feature>
<evidence type="ECO:0000259" key="11">
    <source>
        <dbReference type="SMART" id="SM00382"/>
    </source>
</evidence>
<evidence type="ECO:0000256" key="5">
    <source>
        <dbReference type="ARBA" id="ARBA00022801"/>
    </source>
</evidence>
<dbReference type="Proteomes" id="UP001381693">
    <property type="component" value="Unassembled WGS sequence"/>
</dbReference>
<dbReference type="GO" id="GO:0005778">
    <property type="term" value="C:peroxisomal membrane"/>
    <property type="evidence" value="ECO:0007669"/>
    <property type="project" value="TreeGrafter"/>
</dbReference>
<dbReference type="AlphaFoldDB" id="A0AAN8WPX0"/>
<evidence type="ECO:0000256" key="1">
    <source>
        <dbReference type="ARBA" id="ARBA00004370"/>
    </source>
</evidence>
<evidence type="ECO:0000256" key="10">
    <source>
        <dbReference type="ARBA" id="ARBA00048778"/>
    </source>
</evidence>
<dbReference type="CDD" id="cd19527">
    <property type="entry name" value="RecA-like_PEX6_r2"/>
    <property type="match status" value="1"/>
</dbReference>
<keyword evidence="13" id="KW-1185">Reference proteome</keyword>
<dbReference type="InterPro" id="IPR003960">
    <property type="entry name" value="ATPase_AAA_CS"/>
</dbReference>
<feature type="domain" description="AAA+ ATPase" evidence="11">
    <location>
        <begin position="379"/>
        <end position="528"/>
    </location>
</feature>
<dbReference type="InterPro" id="IPR003959">
    <property type="entry name" value="ATPase_AAA_core"/>
</dbReference>
<evidence type="ECO:0000256" key="3">
    <source>
        <dbReference type="ARBA" id="ARBA00022593"/>
    </source>
</evidence>
<dbReference type="Gene3D" id="3.40.50.300">
    <property type="entry name" value="P-loop containing nucleotide triphosphate hydrolases"/>
    <property type="match status" value="2"/>
</dbReference>
<evidence type="ECO:0000256" key="4">
    <source>
        <dbReference type="ARBA" id="ARBA00022741"/>
    </source>
</evidence>
<reference evidence="12 13" key="1">
    <citation type="submission" date="2023-11" db="EMBL/GenBank/DDBJ databases">
        <title>Halocaridina rubra genome assembly.</title>
        <authorList>
            <person name="Smith C."/>
        </authorList>
    </citation>
    <scope>NUCLEOTIDE SEQUENCE [LARGE SCALE GENOMIC DNA]</scope>
    <source>
        <strain evidence="12">EP-1</strain>
        <tissue evidence="12">Whole</tissue>
    </source>
</reference>
<evidence type="ECO:0000256" key="7">
    <source>
        <dbReference type="ARBA" id="ARBA00023136"/>
    </source>
</evidence>
<dbReference type="GO" id="GO:0005829">
    <property type="term" value="C:cytosol"/>
    <property type="evidence" value="ECO:0007669"/>
    <property type="project" value="TreeGrafter"/>
</dbReference>
<dbReference type="Gene3D" id="1.10.8.60">
    <property type="match status" value="1"/>
</dbReference>
<dbReference type="InterPro" id="IPR050168">
    <property type="entry name" value="AAA_ATPase_domain"/>
</dbReference>
<comment type="caution">
    <text evidence="12">The sequence shown here is derived from an EMBL/GenBank/DDBJ whole genome shotgun (WGS) entry which is preliminary data.</text>
</comment>
<sequence>MTRFEPSKKIMNDLQILLYVCSFLKAARPHINNPLLYAAKAAKQNCSKLRLKLQTLSLDAFFDKVTLPSGFEFDLNAVVLVSSKTALNLSVRNCQWLNVKYYIKFLDDPTSYEKLEVSSKFRWILIYICPELRSDQCFASPVLYHNLIQNTSNCDIVIEFINDIRYFMSTAFQKILMLWQNAHTSAASPEDEDIQSCPQHASEVQVKYVESLKYRCGNYTDSLISDYFSIPKAVTVSDVLVIPVPSHLAYEFIPSSSIIPPRFIFIKVSSVKGRNGSESQQTMLVVKNVTNLYLSGATRCSLPLLTGNITSDGKKDIPPILDSTYHKIIPVMKMDLNIASQDLNLSVCEDCKEKEKNQESEFLVNFGNEGEQVDTETKNQAAVLFLGPSGSGVEELVNLAAASLGLEVLWIDVWHLKGDTSGVTEARLRQTFLRAASQSPCVLALQNIHCIAKDHDGHEDSRVVGALKDEVLKLHSGVFLVATAPHRSQVSSDLWSIWSHQESVEVPDLPQRSLMLDWLFSHWVNKAEIQTLAQRSAGYIYGDFLALFHAAQRMCLHRLASSGNEEANDVNLTSSKTKGVPIVYSDVQNALDELQSCRSEALGAPRIPQVTWKEVGGLEEAKREVVNTIQLPLRYPSLVSSGLRRSGVLLYGPPGTGKTLLAKAVATECGLNFMSVKGPELLNMYVGQSEENVRQVFSRARAAAPCVIFFDELDSLAPNRGRSGDSGGVMDRIVSALLAELDGVANSSDVFVLAATNRPDLIDPALLRPGRFEKLVFLGVCEDRSSQIKILQAVATKVPLAEDVSLERVVKMLPLTLTGADIYALCTDALYSALQRTTQQISTGEVKEEEAEFYVGEEDFKRAAEQLVPSVTPRELIHYRNLSTNKR</sequence>
<keyword evidence="6" id="KW-0067">ATP-binding</keyword>
<dbReference type="PANTHER" id="PTHR23077">
    <property type="entry name" value="AAA-FAMILY ATPASE"/>
    <property type="match status" value="1"/>
</dbReference>
<dbReference type="GO" id="GO:0016887">
    <property type="term" value="F:ATP hydrolysis activity"/>
    <property type="evidence" value="ECO:0007669"/>
    <property type="project" value="InterPro"/>
</dbReference>
<protein>
    <recommendedName>
        <fullName evidence="8">Peroxisomal ATPase PEX6</fullName>
    </recommendedName>
    <alternativeName>
        <fullName evidence="9">Peroxin-6</fullName>
    </alternativeName>
</protein>
<evidence type="ECO:0000256" key="2">
    <source>
        <dbReference type="ARBA" id="ARBA00006914"/>
    </source>
</evidence>
<dbReference type="PROSITE" id="PS00674">
    <property type="entry name" value="AAA"/>
    <property type="match status" value="1"/>
</dbReference>
<dbReference type="FunFam" id="3.40.50.300:FF:000109">
    <property type="entry name" value="Peroxisomal biogenesis factor 6"/>
    <property type="match status" value="1"/>
</dbReference>
<comment type="catalytic activity">
    <reaction evidence="10">
        <text>ATP + H2O = ADP + phosphate + H(+)</text>
        <dbReference type="Rhea" id="RHEA:13065"/>
        <dbReference type="ChEBI" id="CHEBI:15377"/>
        <dbReference type="ChEBI" id="CHEBI:15378"/>
        <dbReference type="ChEBI" id="CHEBI:30616"/>
        <dbReference type="ChEBI" id="CHEBI:43474"/>
        <dbReference type="ChEBI" id="CHEBI:456216"/>
    </reaction>
    <physiologicalReaction direction="left-to-right" evidence="10">
        <dbReference type="Rhea" id="RHEA:13066"/>
    </physiologicalReaction>
</comment>
<dbReference type="InterPro" id="IPR003593">
    <property type="entry name" value="AAA+_ATPase"/>
</dbReference>
<accession>A0AAN8WPX0</accession>
<keyword evidence="3" id="KW-0962">Peroxisome biogenesis</keyword>
<gene>
    <name evidence="12" type="primary">PEX6</name>
    <name evidence="12" type="ORF">SK128_017249</name>
</gene>
<keyword evidence="4" id="KW-0547">Nucleotide-binding</keyword>
<evidence type="ECO:0000256" key="6">
    <source>
        <dbReference type="ARBA" id="ARBA00022840"/>
    </source>
</evidence>
<dbReference type="SUPFAM" id="SSF52540">
    <property type="entry name" value="P-loop containing nucleoside triphosphate hydrolases"/>
    <property type="match status" value="2"/>
</dbReference>
<keyword evidence="7" id="KW-0472">Membrane</keyword>
<name>A0AAN8WPX0_HALRR</name>
<dbReference type="InterPro" id="IPR027417">
    <property type="entry name" value="P-loop_NTPase"/>
</dbReference>
<dbReference type="GO" id="GO:0005524">
    <property type="term" value="F:ATP binding"/>
    <property type="evidence" value="ECO:0007669"/>
    <property type="project" value="UniProtKB-KW"/>
</dbReference>
<evidence type="ECO:0000313" key="12">
    <source>
        <dbReference type="EMBL" id="KAK7068066.1"/>
    </source>
</evidence>
<keyword evidence="5" id="KW-0378">Hydrolase</keyword>
<dbReference type="EMBL" id="JAXCGZ010017462">
    <property type="protein sequence ID" value="KAK7068066.1"/>
    <property type="molecule type" value="Genomic_DNA"/>
</dbReference>
<comment type="similarity">
    <text evidence="2">Belongs to the AAA ATPase family.</text>
</comment>